<feature type="domain" description="PAS" evidence="1">
    <location>
        <begin position="13"/>
        <end position="89"/>
    </location>
</feature>
<dbReference type="PROSITE" id="PS50112">
    <property type="entry name" value="PAS"/>
    <property type="match status" value="1"/>
</dbReference>
<dbReference type="SUPFAM" id="SSF55785">
    <property type="entry name" value="PYP-like sensor domain (PAS domain)"/>
    <property type="match status" value="1"/>
</dbReference>
<protein>
    <submittedName>
        <fullName evidence="3">PAS/PAC sensor protein</fullName>
    </submittedName>
</protein>
<dbReference type="Proteomes" id="UP000009047">
    <property type="component" value="Chromosome"/>
</dbReference>
<dbReference type="InterPro" id="IPR001610">
    <property type="entry name" value="PAC"/>
</dbReference>
<dbReference type="eggNOG" id="COG2202">
    <property type="taxonomic scope" value="Bacteria"/>
</dbReference>
<reference evidence="3 4" key="1">
    <citation type="journal article" date="2010" name="Stand. Genomic Sci.">
        <title>Complete genome sequence of Desulfarculus baarsii type strain (2st14).</title>
        <authorList>
            <person name="Sun H."/>
            <person name="Spring S."/>
            <person name="Lapidus A."/>
            <person name="Davenport K."/>
            <person name="Del Rio T.G."/>
            <person name="Tice H."/>
            <person name="Nolan M."/>
            <person name="Copeland A."/>
            <person name="Cheng J.F."/>
            <person name="Lucas S."/>
            <person name="Tapia R."/>
            <person name="Goodwin L."/>
            <person name="Pitluck S."/>
            <person name="Ivanova N."/>
            <person name="Pagani I."/>
            <person name="Mavromatis K."/>
            <person name="Ovchinnikova G."/>
            <person name="Pati A."/>
            <person name="Chen A."/>
            <person name="Palaniappan K."/>
            <person name="Hauser L."/>
            <person name="Chang Y.J."/>
            <person name="Jeffries C.D."/>
            <person name="Detter J.C."/>
            <person name="Han C."/>
            <person name="Rohde M."/>
            <person name="Brambilla E."/>
            <person name="Goker M."/>
            <person name="Woyke T."/>
            <person name="Bristow J."/>
            <person name="Eisen J.A."/>
            <person name="Markowitz V."/>
            <person name="Hugenholtz P."/>
            <person name="Kyrpides N.C."/>
            <person name="Klenk H.P."/>
            <person name="Land M."/>
        </authorList>
    </citation>
    <scope>NUCLEOTIDE SEQUENCE [LARGE SCALE GENOMIC DNA]</scope>
    <source>
        <strain evidence="4">ATCC 33931 / DSM 2075 / LMG 7858 / VKM B-1802 / 2st14</strain>
    </source>
</reference>
<dbReference type="InterPro" id="IPR000700">
    <property type="entry name" value="PAS-assoc_C"/>
</dbReference>
<evidence type="ECO:0000313" key="3">
    <source>
        <dbReference type="EMBL" id="ADK83432.1"/>
    </source>
</evidence>
<dbReference type="HOGENOM" id="CLU_1228277_0_0_7"/>
<dbReference type="EMBL" id="CP002085">
    <property type="protein sequence ID" value="ADK83432.1"/>
    <property type="molecule type" value="Genomic_DNA"/>
</dbReference>
<dbReference type="KEGG" id="dbr:Deba_0053"/>
<dbReference type="AlphaFoldDB" id="E1QDB3"/>
<dbReference type="PROSITE" id="PS50113">
    <property type="entry name" value="PAC"/>
    <property type="match status" value="1"/>
</dbReference>
<dbReference type="RefSeq" id="WP_013256888.1">
    <property type="nucleotide sequence ID" value="NC_014365.1"/>
</dbReference>
<evidence type="ECO:0000259" key="2">
    <source>
        <dbReference type="PROSITE" id="PS50113"/>
    </source>
</evidence>
<dbReference type="InterPro" id="IPR035965">
    <property type="entry name" value="PAS-like_dom_sf"/>
</dbReference>
<evidence type="ECO:0000313" key="4">
    <source>
        <dbReference type="Proteomes" id="UP000009047"/>
    </source>
</evidence>
<dbReference type="InterPro" id="IPR013655">
    <property type="entry name" value="PAS_fold_3"/>
</dbReference>
<dbReference type="STRING" id="644282.Deba_0053"/>
<dbReference type="Pfam" id="PF08447">
    <property type="entry name" value="PAS_3"/>
    <property type="match status" value="1"/>
</dbReference>
<dbReference type="Gene3D" id="3.30.450.20">
    <property type="entry name" value="PAS domain"/>
    <property type="match status" value="1"/>
</dbReference>
<accession>E1QDB3</accession>
<dbReference type="InterPro" id="IPR000014">
    <property type="entry name" value="PAS"/>
</dbReference>
<proteinExistence type="predicted"/>
<dbReference type="NCBIfam" id="TIGR00229">
    <property type="entry name" value="sensory_box"/>
    <property type="match status" value="1"/>
</dbReference>
<feature type="domain" description="PAC" evidence="2">
    <location>
        <begin position="93"/>
        <end position="145"/>
    </location>
</feature>
<name>E1QDB3_DESB2</name>
<sequence length="217" mass="24492">MSAPLGPIDQTQNDARLRLLAETTGDALYQLRFSTMAYDYLSPGIESLTGYGAREIMAMSFASLVLEATHADGRPADLEMLRHKRLSGQVGPIELDYRVRCKDGREKWLSDHSFPYHDEDGRLIGSVGVLRDITRRKTAELAQRRLVEDLRQALDQVRTLSGLLPICAKCKKIRDDKGYWQQIEHYLASHSGASFSHGLCPDCVRELYPELKGENIK</sequence>
<dbReference type="CDD" id="cd00130">
    <property type="entry name" value="PAS"/>
    <property type="match status" value="1"/>
</dbReference>
<gene>
    <name evidence="3" type="ordered locus">Deba_0053</name>
</gene>
<dbReference type="SMART" id="SM00086">
    <property type="entry name" value="PAC"/>
    <property type="match status" value="1"/>
</dbReference>
<dbReference type="OrthoDB" id="5503776at2"/>
<evidence type="ECO:0000259" key="1">
    <source>
        <dbReference type="PROSITE" id="PS50112"/>
    </source>
</evidence>
<keyword evidence="4" id="KW-1185">Reference proteome</keyword>
<organism evidence="3 4">
    <name type="scientific">Desulfarculus baarsii (strain ATCC 33931 / DSM 2075 / LMG 7858 / VKM B-1802 / 2st14)</name>
    <dbReference type="NCBI Taxonomy" id="644282"/>
    <lineage>
        <taxon>Bacteria</taxon>
        <taxon>Pseudomonadati</taxon>
        <taxon>Thermodesulfobacteriota</taxon>
        <taxon>Desulfarculia</taxon>
        <taxon>Desulfarculales</taxon>
        <taxon>Desulfarculaceae</taxon>
        <taxon>Desulfarculus</taxon>
    </lineage>
</organism>